<gene>
    <name evidence="1" type="ORF">FB384_005038</name>
</gene>
<dbReference type="RefSeq" id="WP_183787271.1">
    <property type="nucleotide sequence ID" value="NZ_JACIBS010000011.1"/>
</dbReference>
<protein>
    <submittedName>
        <fullName evidence="1">Broad-specificity NMP kinase</fullName>
    </submittedName>
</protein>
<comment type="caution">
    <text evidence="1">The sequence shown here is derived from an EMBL/GenBank/DDBJ whole genome shotgun (WGS) entry which is preliminary data.</text>
</comment>
<reference evidence="1 2" key="1">
    <citation type="submission" date="2020-08" db="EMBL/GenBank/DDBJ databases">
        <title>Sequencing the genomes of 1000 actinobacteria strains.</title>
        <authorList>
            <person name="Klenk H.-P."/>
        </authorList>
    </citation>
    <scope>NUCLEOTIDE SEQUENCE [LARGE SCALE GENOMIC DNA]</scope>
    <source>
        <strain evidence="1 2">DSM 45267</strain>
    </source>
</reference>
<name>A0A839XTL9_9PSEU</name>
<organism evidence="1 2">
    <name type="scientific">Prauserella sediminis</name>
    <dbReference type="NCBI Taxonomy" id="577680"/>
    <lineage>
        <taxon>Bacteria</taxon>
        <taxon>Bacillati</taxon>
        <taxon>Actinomycetota</taxon>
        <taxon>Actinomycetes</taxon>
        <taxon>Pseudonocardiales</taxon>
        <taxon>Pseudonocardiaceae</taxon>
        <taxon>Prauserella</taxon>
        <taxon>Prauserella salsuginis group</taxon>
    </lineage>
</organism>
<dbReference type="GO" id="GO:0016301">
    <property type="term" value="F:kinase activity"/>
    <property type="evidence" value="ECO:0007669"/>
    <property type="project" value="UniProtKB-KW"/>
</dbReference>
<accession>A0A839XTL9</accession>
<evidence type="ECO:0000313" key="2">
    <source>
        <dbReference type="Proteomes" id="UP000564573"/>
    </source>
</evidence>
<sequence>MTTSNTPVLWVSGAPGTGKTTAGWGLYRRIADRGGSVAYVDIDQLGLIGPPPGGGGASHRIKADNLLRMVATLRRRGVQQVLVSGVVDPQQGIEPYLMHKTEAAHIDLTHVRLTCEREELRRRFLGRGSSPEMLTELFDLVDELDRSDTGSVVDTTGQNPADTVDTFMAWTTVRTAPVLPLPAAPSDGSFRSALVAVVTGATAVGKSTISWKVLRDLWRRNVVTAYVDLGQLGFVHPGPDPALQAAALRSLWDGYRRTGARALLVVAREPASVVDAVPDDPVTVVHLDADAATLAARVRRRADGESALLAGDELRGASPAVQRRVATRAAAEATRLRCVGTDGIILDTSGQNADETAAAVLDALRSAPGTLLTST</sequence>
<evidence type="ECO:0000313" key="1">
    <source>
        <dbReference type="EMBL" id="MBB3666077.1"/>
    </source>
</evidence>
<dbReference type="Proteomes" id="UP000564573">
    <property type="component" value="Unassembled WGS sequence"/>
</dbReference>
<dbReference type="AlphaFoldDB" id="A0A839XTL9"/>
<dbReference type="EMBL" id="JACIBS010000011">
    <property type="protein sequence ID" value="MBB3666077.1"/>
    <property type="molecule type" value="Genomic_DNA"/>
</dbReference>
<keyword evidence="1" id="KW-0418">Kinase</keyword>
<dbReference type="Gene3D" id="3.40.50.300">
    <property type="entry name" value="P-loop containing nucleotide triphosphate hydrolases"/>
    <property type="match status" value="2"/>
</dbReference>
<dbReference type="SUPFAM" id="SSF52540">
    <property type="entry name" value="P-loop containing nucleoside triphosphate hydrolases"/>
    <property type="match status" value="2"/>
</dbReference>
<keyword evidence="1" id="KW-0808">Transferase</keyword>
<keyword evidence="2" id="KW-1185">Reference proteome</keyword>
<proteinExistence type="predicted"/>
<dbReference type="InterPro" id="IPR027417">
    <property type="entry name" value="P-loop_NTPase"/>
</dbReference>